<dbReference type="HOGENOM" id="CLU_967312_0_0_1"/>
<evidence type="ECO:0000259" key="2">
    <source>
        <dbReference type="Pfam" id="PF12780"/>
    </source>
</evidence>
<dbReference type="eggNOG" id="KOG3595">
    <property type="taxonomic scope" value="Eukaryota"/>
</dbReference>
<dbReference type="InterPro" id="IPR026983">
    <property type="entry name" value="DHC"/>
</dbReference>
<keyword evidence="4" id="KW-1185">Reference proteome</keyword>
<dbReference type="GO" id="GO:0030286">
    <property type="term" value="C:dynein complex"/>
    <property type="evidence" value="ECO:0007669"/>
    <property type="project" value="InterPro"/>
</dbReference>
<dbReference type="Gene3D" id="3.40.50.300">
    <property type="entry name" value="P-loop containing nucleotide triphosphate hydrolases"/>
    <property type="match status" value="1"/>
</dbReference>
<gene>
    <name evidence="3" type="primary">Dper\GL15623</name>
    <name evidence="3" type="ORF">Dper_GL15623</name>
</gene>
<dbReference type="PANTHER" id="PTHR46961:SF19">
    <property type="entry name" value="DYNEIN HEAVY CHAIN 5, AXONEMAL"/>
    <property type="match status" value="1"/>
</dbReference>
<proteinExistence type="inferred from homology"/>
<dbReference type="PANTHER" id="PTHR46961">
    <property type="entry name" value="DYNEIN HEAVY CHAIN 1, AXONEMAL-LIKE PROTEIN"/>
    <property type="match status" value="1"/>
</dbReference>
<dbReference type="AlphaFoldDB" id="B4HAR3"/>
<organism evidence="4">
    <name type="scientific">Drosophila persimilis</name>
    <name type="common">Fruit fly</name>
    <dbReference type="NCBI Taxonomy" id="7234"/>
    <lineage>
        <taxon>Eukaryota</taxon>
        <taxon>Metazoa</taxon>
        <taxon>Ecdysozoa</taxon>
        <taxon>Arthropoda</taxon>
        <taxon>Hexapoda</taxon>
        <taxon>Insecta</taxon>
        <taxon>Pterygota</taxon>
        <taxon>Neoptera</taxon>
        <taxon>Endopterygota</taxon>
        <taxon>Diptera</taxon>
        <taxon>Brachycera</taxon>
        <taxon>Muscomorpha</taxon>
        <taxon>Ephydroidea</taxon>
        <taxon>Drosophilidae</taxon>
        <taxon>Drosophila</taxon>
        <taxon>Sophophora</taxon>
    </lineage>
</organism>
<dbReference type="Pfam" id="PF12780">
    <property type="entry name" value="AAA_8"/>
    <property type="match status" value="1"/>
</dbReference>
<reference evidence="3 4" key="1">
    <citation type="journal article" date="2007" name="Nature">
        <title>Evolution of genes and genomes on the Drosophila phylogeny.</title>
        <authorList>
            <consortium name="Drosophila 12 Genomes Consortium"/>
            <person name="Clark A.G."/>
            <person name="Eisen M.B."/>
            <person name="Smith D.R."/>
            <person name="Bergman C.M."/>
            <person name="Oliver B."/>
            <person name="Markow T.A."/>
            <person name="Kaufman T.C."/>
            <person name="Kellis M."/>
            <person name="Gelbart W."/>
            <person name="Iyer V.N."/>
            <person name="Pollard D.A."/>
            <person name="Sackton T.B."/>
            <person name="Larracuente A.M."/>
            <person name="Singh N.D."/>
            <person name="Abad J.P."/>
            <person name="Abt D.N."/>
            <person name="Adryan B."/>
            <person name="Aguade M."/>
            <person name="Akashi H."/>
            <person name="Anderson W.W."/>
            <person name="Aquadro C.F."/>
            <person name="Ardell D.H."/>
            <person name="Arguello R."/>
            <person name="Artieri C.G."/>
            <person name="Barbash D.A."/>
            <person name="Barker D."/>
            <person name="Barsanti P."/>
            <person name="Batterham P."/>
            <person name="Batzoglou S."/>
            <person name="Begun D."/>
            <person name="Bhutkar A."/>
            <person name="Blanco E."/>
            <person name="Bosak S.A."/>
            <person name="Bradley R.K."/>
            <person name="Brand A.D."/>
            <person name="Brent M.R."/>
            <person name="Brooks A.N."/>
            <person name="Brown R.H."/>
            <person name="Butlin R.K."/>
            <person name="Caggese C."/>
            <person name="Calvi B.R."/>
            <person name="Bernardo de Carvalho A."/>
            <person name="Caspi A."/>
            <person name="Castrezana S."/>
            <person name="Celniker S.E."/>
            <person name="Chang J.L."/>
            <person name="Chapple C."/>
            <person name="Chatterji S."/>
            <person name="Chinwalla A."/>
            <person name="Civetta A."/>
            <person name="Clifton S.W."/>
            <person name="Comeron J.M."/>
            <person name="Costello J.C."/>
            <person name="Coyne J.A."/>
            <person name="Daub J."/>
            <person name="David R.G."/>
            <person name="Delcher A.L."/>
            <person name="Delehaunty K."/>
            <person name="Do C.B."/>
            <person name="Ebling H."/>
            <person name="Edwards K."/>
            <person name="Eickbush T."/>
            <person name="Evans J.D."/>
            <person name="Filipski A."/>
            <person name="Findeiss S."/>
            <person name="Freyhult E."/>
            <person name="Fulton L."/>
            <person name="Fulton R."/>
            <person name="Garcia A.C."/>
            <person name="Gardiner A."/>
            <person name="Garfield D.A."/>
            <person name="Garvin B.E."/>
            <person name="Gibson G."/>
            <person name="Gilbert D."/>
            <person name="Gnerre S."/>
            <person name="Godfrey J."/>
            <person name="Good R."/>
            <person name="Gotea V."/>
            <person name="Gravely B."/>
            <person name="Greenberg A.J."/>
            <person name="Griffiths-Jones S."/>
            <person name="Gross S."/>
            <person name="Guigo R."/>
            <person name="Gustafson E.A."/>
            <person name="Haerty W."/>
            <person name="Hahn M.W."/>
            <person name="Halligan D.L."/>
            <person name="Halpern A.L."/>
            <person name="Halter G.M."/>
            <person name="Han M.V."/>
            <person name="Heger A."/>
            <person name="Hillier L."/>
            <person name="Hinrichs A.S."/>
            <person name="Holmes I."/>
            <person name="Hoskins R.A."/>
            <person name="Hubisz M.J."/>
            <person name="Hultmark D."/>
            <person name="Huntley M.A."/>
            <person name="Jaffe D.B."/>
            <person name="Jagadeeshan S."/>
            <person name="Jeck W.R."/>
            <person name="Johnson J."/>
            <person name="Jones C.D."/>
            <person name="Jordan W.C."/>
            <person name="Karpen G.H."/>
            <person name="Kataoka E."/>
            <person name="Keightley P.D."/>
            <person name="Kheradpour P."/>
            <person name="Kirkness E.F."/>
            <person name="Koerich L.B."/>
            <person name="Kristiansen K."/>
            <person name="Kudrna D."/>
            <person name="Kulathinal R.J."/>
            <person name="Kumar S."/>
            <person name="Kwok R."/>
            <person name="Lander E."/>
            <person name="Langley C.H."/>
            <person name="Lapoint R."/>
            <person name="Lazzaro B.P."/>
            <person name="Lee S.J."/>
            <person name="Levesque L."/>
            <person name="Li R."/>
            <person name="Lin C.F."/>
            <person name="Lin M.F."/>
            <person name="Lindblad-Toh K."/>
            <person name="Llopart A."/>
            <person name="Long M."/>
            <person name="Low L."/>
            <person name="Lozovsky E."/>
            <person name="Lu J."/>
            <person name="Luo M."/>
            <person name="Machado C.A."/>
            <person name="Makalowski W."/>
            <person name="Marzo M."/>
            <person name="Matsuda M."/>
            <person name="Matzkin L."/>
            <person name="McAllister B."/>
            <person name="McBride C.S."/>
            <person name="McKernan B."/>
            <person name="McKernan K."/>
            <person name="Mendez-Lago M."/>
            <person name="Minx P."/>
            <person name="Mollenhauer M.U."/>
            <person name="Montooth K."/>
            <person name="Mount S.M."/>
            <person name="Mu X."/>
            <person name="Myers E."/>
            <person name="Negre B."/>
            <person name="Newfeld S."/>
            <person name="Nielsen R."/>
            <person name="Noor M.A."/>
            <person name="O'Grady P."/>
            <person name="Pachter L."/>
            <person name="Papaceit M."/>
            <person name="Parisi M.J."/>
            <person name="Parisi M."/>
            <person name="Parts L."/>
            <person name="Pedersen J.S."/>
            <person name="Pesole G."/>
            <person name="Phillippy A.M."/>
            <person name="Ponting C.P."/>
            <person name="Pop M."/>
            <person name="Porcelli D."/>
            <person name="Powell J.R."/>
            <person name="Prohaska S."/>
            <person name="Pruitt K."/>
            <person name="Puig M."/>
            <person name="Quesneville H."/>
            <person name="Ram K.R."/>
            <person name="Rand D."/>
            <person name="Rasmussen M.D."/>
            <person name="Reed L.K."/>
            <person name="Reenan R."/>
            <person name="Reily A."/>
            <person name="Remington K.A."/>
            <person name="Rieger T.T."/>
            <person name="Ritchie M.G."/>
            <person name="Robin C."/>
            <person name="Rogers Y.H."/>
            <person name="Rohde C."/>
            <person name="Rozas J."/>
            <person name="Rubenfield M.J."/>
            <person name="Ruiz A."/>
            <person name="Russo S."/>
            <person name="Salzberg S.L."/>
            <person name="Sanchez-Gracia A."/>
            <person name="Saranga D.J."/>
            <person name="Sato H."/>
            <person name="Schaeffer S.W."/>
            <person name="Schatz M.C."/>
            <person name="Schlenke T."/>
            <person name="Schwartz R."/>
            <person name="Segarra C."/>
            <person name="Singh R.S."/>
            <person name="Sirot L."/>
            <person name="Sirota M."/>
            <person name="Sisneros N.B."/>
            <person name="Smith C.D."/>
            <person name="Smith T.F."/>
            <person name="Spieth J."/>
            <person name="Stage D.E."/>
            <person name="Stark A."/>
            <person name="Stephan W."/>
            <person name="Strausberg R.L."/>
            <person name="Strempel S."/>
            <person name="Sturgill D."/>
            <person name="Sutton G."/>
            <person name="Sutton G.G."/>
            <person name="Tao W."/>
            <person name="Teichmann S."/>
            <person name="Tobari Y.N."/>
            <person name="Tomimura Y."/>
            <person name="Tsolas J.M."/>
            <person name="Valente V.L."/>
            <person name="Venter E."/>
            <person name="Venter J.C."/>
            <person name="Vicario S."/>
            <person name="Vieira F.G."/>
            <person name="Vilella A.J."/>
            <person name="Villasante A."/>
            <person name="Walenz B."/>
            <person name="Wang J."/>
            <person name="Wasserman M."/>
            <person name="Watts T."/>
            <person name="Wilson D."/>
            <person name="Wilson R.K."/>
            <person name="Wing R.A."/>
            <person name="Wolfner M.F."/>
            <person name="Wong A."/>
            <person name="Wong G.K."/>
            <person name="Wu C.I."/>
            <person name="Wu G."/>
            <person name="Yamamoto D."/>
            <person name="Yang H.P."/>
            <person name="Yang S.P."/>
            <person name="Yorke J.A."/>
            <person name="Yoshida K."/>
            <person name="Zdobnov E."/>
            <person name="Zhang P."/>
            <person name="Zhang Y."/>
            <person name="Zimin A.V."/>
            <person name="Baldwin J."/>
            <person name="Abdouelleil A."/>
            <person name="Abdulkadir J."/>
            <person name="Abebe A."/>
            <person name="Abera B."/>
            <person name="Abreu J."/>
            <person name="Acer S.C."/>
            <person name="Aftuck L."/>
            <person name="Alexander A."/>
            <person name="An P."/>
            <person name="Anderson E."/>
            <person name="Anderson S."/>
            <person name="Arachi H."/>
            <person name="Azer M."/>
            <person name="Bachantsang P."/>
            <person name="Barry A."/>
            <person name="Bayul T."/>
            <person name="Berlin A."/>
            <person name="Bessette D."/>
            <person name="Bloom T."/>
            <person name="Blye J."/>
            <person name="Boguslavskiy L."/>
            <person name="Bonnet C."/>
            <person name="Boukhgalter B."/>
            <person name="Bourzgui I."/>
            <person name="Brown A."/>
            <person name="Cahill P."/>
            <person name="Channer S."/>
            <person name="Cheshatsang Y."/>
            <person name="Chuda L."/>
            <person name="Citroen M."/>
            <person name="Collymore A."/>
            <person name="Cooke P."/>
            <person name="Costello M."/>
            <person name="D'Aco K."/>
            <person name="Daza R."/>
            <person name="De Haan G."/>
            <person name="DeGray S."/>
            <person name="DeMaso C."/>
            <person name="Dhargay N."/>
            <person name="Dooley K."/>
            <person name="Dooley E."/>
            <person name="Doricent M."/>
            <person name="Dorje P."/>
            <person name="Dorjee K."/>
            <person name="Dupes A."/>
            <person name="Elong R."/>
            <person name="Falk J."/>
            <person name="Farina A."/>
            <person name="Faro S."/>
            <person name="Ferguson D."/>
            <person name="Fisher S."/>
            <person name="Foley C.D."/>
            <person name="Franke A."/>
            <person name="Friedrich D."/>
            <person name="Gadbois L."/>
            <person name="Gearin G."/>
            <person name="Gearin C.R."/>
            <person name="Giannoukos G."/>
            <person name="Goode T."/>
            <person name="Graham J."/>
            <person name="Grandbois E."/>
            <person name="Grewal S."/>
            <person name="Gyaltsen K."/>
            <person name="Hafez N."/>
            <person name="Hagos B."/>
            <person name="Hall J."/>
            <person name="Henson C."/>
            <person name="Hollinger A."/>
            <person name="Honan T."/>
            <person name="Huard M.D."/>
            <person name="Hughes L."/>
            <person name="Hurhula B."/>
            <person name="Husby M.E."/>
            <person name="Kamat A."/>
            <person name="Kanga B."/>
            <person name="Kashin S."/>
            <person name="Khazanovich D."/>
            <person name="Kisner P."/>
            <person name="Lance K."/>
            <person name="Lara M."/>
            <person name="Lee W."/>
            <person name="Lennon N."/>
            <person name="Letendre F."/>
            <person name="LeVine R."/>
            <person name="Lipovsky A."/>
            <person name="Liu X."/>
            <person name="Liu J."/>
            <person name="Liu S."/>
            <person name="Lokyitsang T."/>
            <person name="Lokyitsang Y."/>
            <person name="Lubonja R."/>
            <person name="Lui A."/>
            <person name="MacDonald P."/>
            <person name="Magnisalis V."/>
            <person name="Maru K."/>
            <person name="Matthews C."/>
            <person name="McCusker W."/>
            <person name="McDonough S."/>
            <person name="Mehta T."/>
            <person name="Meldrim J."/>
            <person name="Meneus L."/>
            <person name="Mihai O."/>
            <person name="Mihalev A."/>
            <person name="Mihova T."/>
            <person name="Mittelman R."/>
            <person name="Mlenga V."/>
            <person name="Montmayeur A."/>
            <person name="Mulrain L."/>
            <person name="Navidi A."/>
            <person name="Naylor J."/>
            <person name="Negash T."/>
            <person name="Nguyen T."/>
            <person name="Nguyen N."/>
            <person name="Nicol R."/>
            <person name="Norbu C."/>
            <person name="Norbu N."/>
            <person name="Novod N."/>
            <person name="O'Neill B."/>
            <person name="Osman S."/>
            <person name="Markiewicz E."/>
            <person name="Oyono O.L."/>
            <person name="Patti C."/>
            <person name="Phunkhang P."/>
            <person name="Pierre F."/>
            <person name="Priest M."/>
            <person name="Raghuraman S."/>
            <person name="Rege F."/>
            <person name="Reyes R."/>
            <person name="Rise C."/>
            <person name="Rogov P."/>
            <person name="Ross K."/>
            <person name="Ryan E."/>
            <person name="Settipalli S."/>
            <person name="Shea T."/>
            <person name="Sherpa N."/>
            <person name="Shi L."/>
            <person name="Shih D."/>
            <person name="Sparrow T."/>
            <person name="Spaulding J."/>
            <person name="Stalker J."/>
            <person name="Stange-Thomann N."/>
            <person name="Stavropoulos S."/>
            <person name="Stone C."/>
            <person name="Strader C."/>
            <person name="Tesfaye S."/>
            <person name="Thomson T."/>
            <person name="Thoulutsang Y."/>
            <person name="Thoulutsang D."/>
            <person name="Topham K."/>
            <person name="Topping I."/>
            <person name="Tsamla T."/>
            <person name="Vassiliev H."/>
            <person name="Vo A."/>
            <person name="Wangchuk T."/>
            <person name="Wangdi T."/>
            <person name="Weiand M."/>
            <person name="Wilkinson J."/>
            <person name="Wilson A."/>
            <person name="Yadav S."/>
            <person name="Young G."/>
            <person name="Yu Q."/>
            <person name="Zembek L."/>
            <person name="Zhong D."/>
            <person name="Zimmer A."/>
            <person name="Zwirko Z."/>
            <person name="Jaffe D.B."/>
            <person name="Alvarez P."/>
            <person name="Brockman W."/>
            <person name="Butler J."/>
            <person name="Chin C."/>
            <person name="Gnerre S."/>
            <person name="Grabherr M."/>
            <person name="Kleber M."/>
            <person name="Mauceli E."/>
            <person name="MacCallum I."/>
        </authorList>
    </citation>
    <scope>NUCLEOTIDE SEQUENCE [LARGE SCALE GENOMIC DNA]</scope>
    <source>
        <strain evidence="4">MSH-3 / Tucson 14011-0111.49</strain>
    </source>
</reference>
<dbReference type="STRING" id="7234.B4HAR3"/>
<evidence type="ECO:0000313" key="3">
    <source>
        <dbReference type="EMBL" id="EDW37688.1"/>
    </source>
</evidence>
<evidence type="ECO:0000256" key="1">
    <source>
        <dbReference type="ARBA" id="ARBA00008887"/>
    </source>
</evidence>
<dbReference type="InterPro" id="IPR027417">
    <property type="entry name" value="P-loop_NTPase"/>
</dbReference>
<accession>B4HAR3</accession>
<dbReference type="Proteomes" id="UP000008744">
    <property type="component" value="Unassembled WGS sequence"/>
</dbReference>
<dbReference type="SMR" id="B4HAR3"/>
<dbReference type="GO" id="GO:0007018">
    <property type="term" value="P:microtubule-based movement"/>
    <property type="evidence" value="ECO:0007669"/>
    <property type="project" value="InterPro"/>
</dbReference>
<dbReference type="GO" id="GO:0045505">
    <property type="term" value="F:dynein intermediate chain binding"/>
    <property type="evidence" value="ECO:0007669"/>
    <property type="project" value="InterPro"/>
</dbReference>
<feature type="domain" description="Dynein heavy chain AAA module D4" evidence="2">
    <location>
        <begin position="109"/>
        <end position="227"/>
    </location>
</feature>
<dbReference type="EMBL" id="CH479243">
    <property type="protein sequence ID" value="EDW37688.1"/>
    <property type="molecule type" value="Genomic_DNA"/>
</dbReference>
<dbReference type="InterPro" id="IPR024317">
    <property type="entry name" value="Dynein_heavy_chain_D4_dom"/>
</dbReference>
<comment type="similarity">
    <text evidence="1">Belongs to the dynein heavy chain family.</text>
</comment>
<name>B4HAR3_DROPE</name>
<sequence>MQNASVSASIVLETVIEWRNVHRLIVADPVIGIIIHLCITLSRNSHPNHQQDNLQPLINNYRYSNQRNPPGKRLLISLIKLLHTLIWRSQQMIKFFLATAMVLVKDATAGYKFFQITLTRSYNNGNLTDDLKFLYRTAGLEGSGMTFIFTDNEIKEESFLEFINNILSSGEIANLFAKDEMDEIYSELIPIMKKLHPRRPATQDNLYDFFISRARFNLHIALCFSPHLIDQAHLPEVNPQIRQCARDGGRKDVVKSAFYVEEGYEGVRDASMIDVIECRPVSVDLPFR</sequence>
<evidence type="ECO:0000313" key="4">
    <source>
        <dbReference type="Proteomes" id="UP000008744"/>
    </source>
</evidence>
<dbReference type="OrthoDB" id="424310at2759"/>
<dbReference type="GO" id="GO:0051959">
    <property type="term" value="F:dynein light intermediate chain binding"/>
    <property type="evidence" value="ECO:0007669"/>
    <property type="project" value="InterPro"/>
</dbReference>
<protein>
    <submittedName>
        <fullName evidence="3">GL15623</fullName>
    </submittedName>
</protein>